<dbReference type="GO" id="GO:0007165">
    <property type="term" value="P:signal transduction"/>
    <property type="evidence" value="ECO:0007669"/>
    <property type="project" value="TreeGrafter"/>
</dbReference>
<feature type="compositionally biased region" description="Basic and acidic residues" evidence="2">
    <location>
        <begin position="307"/>
        <end position="323"/>
    </location>
</feature>
<feature type="region of interest" description="Disordered" evidence="2">
    <location>
        <begin position="177"/>
        <end position="444"/>
    </location>
</feature>
<dbReference type="InterPro" id="IPR014756">
    <property type="entry name" value="Ig_E-set"/>
</dbReference>
<feature type="compositionally biased region" description="Low complexity" evidence="2">
    <location>
        <begin position="361"/>
        <end position="373"/>
    </location>
</feature>
<evidence type="ECO:0000256" key="1">
    <source>
        <dbReference type="ARBA" id="ARBA00038216"/>
    </source>
</evidence>
<organism evidence="4 5">
    <name type="scientific">Aspergillus sydowii CBS 593.65</name>
    <dbReference type="NCBI Taxonomy" id="1036612"/>
    <lineage>
        <taxon>Eukaryota</taxon>
        <taxon>Fungi</taxon>
        <taxon>Dikarya</taxon>
        <taxon>Ascomycota</taxon>
        <taxon>Pezizomycotina</taxon>
        <taxon>Eurotiomycetes</taxon>
        <taxon>Eurotiomycetidae</taxon>
        <taxon>Eurotiales</taxon>
        <taxon>Aspergillaceae</taxon>
        <taxon>Aspergillus</taxon>
        <taxon>Aspergillus subgen. Nidulantes</taxon>
    </lineage>
</organism>
<dbReference type="GO" id="GO:0019901">
    <property type="term" value="F:protein kinase binding"/>
    <property type="evidence" value="ECO:0007669"/>
    <property type="project" value="TreeGrafter"/>
</dbReference>
<dbReference type="InterPro" id="IPR032640">
    <property type="entry name" value="AMPK1_CBM"/>
</dbReference>
<dbReference type="Pfam" id="PF16561">
    <property type="entry name" value="AMPK1_CBM"/>
    <property type="match status" value="1"/>
</dbReference>
<dbReference type="GO" id="GO:0005634">
    <property type="term" value="C:nucleus"/>
    <property type="evidence" value="ECO:0007669"/>
    <property type="project" value="TreeGrafter"/>
</dbReference>
<dbReference type="Gene3D" id="2.60.40.10">
    <property type="entry name" value="Immunoglobulins"/>
    <property type="match status" value="1"/>
</dbReference>
<dbReference type="PANTHER" id="PTHR10343:SF81">
    <property type="entry name" value="CRUCIFORM DNA-RECOGNIZING PROTEIN 1-RELATED"/>
    <property type="match status" value="1"/>
</dbReference>
<dbReference type="Proteomes" id="UP000184356">
    <property type="component" value="Unassembled WGS sequence"/>
</dbReference>
<dbReference type="STRING" id="1036612.A0A1L9TP29"/>
<dbReference type="InterPro" id="IPR013783">
    <property type="entry name" value="Ig-like_fold"/>
</dbReference>
<feature type="compositionally biased region" description="Polar residues" evidence="2">
    <location>
        <begin position="187"/>
        <end position="200"/>
    </location>
</feature>
<dbReference type="RefSeq" id="XP_040704849.1">
    <property type="nucleotide sequence ID" value="XM_040849211.1"/>
</dbReference>
<evidence type="ECO:0000313" key="4">
    <source>
        <dbReference type="EMBL" id="OJJ61043.1"/>
    </source>
</evidence>
<dbReference type="AlphaFoldDB" id="A0A1L9TP29"/>
<dbReference type="EMBL" id="KV878584">
    <property type="protein sequence ID" value="OJJ61043.1"/>
    <property type="molecule type" value="Genomic_DNA"/>
</dbReference>
<dbReference type="PANTHER" id="PTHR10343">
    <property type="entry name" value="5'-AMP-ACTIVATED PROTEIN KINASE , BETA SUBUNIT"/>
    <property type="match status" value="1"/>
</dbReference>
<feature type="compositionally biased region" description="Basic and acidic residues" evidence="2">
    <location>
        <begin position="287"/>
        <end position="301"/>
    </location>
</feature>
<sequence>MASYTFQWPYNANEVFVTGTFDDWGRTVKLDQKGDVFEKEVHIPVTGEKVHYKFVVDGIWTTDNRLPEEDDGSSNVNNVLYPDQLQTNSASALHSDGPQDMATLSGVTPTSTTAGLAGGVSKESGRLPGSTTAGLDKDVPLEQGAHIPGGFPGESTYSEYGVNPIPASSGIGNPIHLKPGEKVPDPSTFNSNTIQSTARTGQEAYEGADSSRLAGPFSVPPVSKNTIPESSLPMGGGANSSAYADAGPTMQSAAPTSTTAGLAGNVPLESQRRQVADNTTPADDVPDVVKESMSKAHRDPEAAANREVVEEKKELEEELHQRVPVENSRGTPAPTATAATTDTAPRAMAAEPGSAQLSPRTTTPTGTKTTTTGASEGAKDSSQVPAAGAATAGVAGTGAAAGAGGATSGVGDAGGAGGAAGTGKEEKKKKRSSFLARLKEKFKS</sequence>
<protein>
    <recommendedName>
        <fullName evidence="3">AMP-activated protein kinase glycogen-binding domain-containing protein</fullName>
    </recommendedName>
</protein>
<dbReference type="CDD" id="cd02859">
    <property type="entry name" value="E_set_AMPKbeta_like_N"/>
    <property type="match status" value="1"/>
</dbReference>
<dbReference type="OrthoDB" id="5873279at2759"/>
<proteinExistence type="inferred from homology"/>
<accession>A0A1L9TP29</accession>
<gene>
    <name evidence="4" type="ORF">ASPSYDRAFT_56444</name>
</gene>
<feature type="domain" description="AMP-activated protein kinase glycogen-binding" evidence="3">
    <location>
        <begin position="4"/>
        <end position="80"/>
    </location>
</feature>
<comment type="similarity">
    <text evidence="1">Belongs to the CRP1/MDG1 family.</text>
</comment>
<dbReference type="InterPro" id="IPR050827">
    <property type="entry name" value="CRP1_MDG1_kinase"/>
</dbReference>
<feature type="compositionally biased region" description="Gly residues" evidence="2">
    <location>
        <begin position="395"/>
        <end position="421"/>
    </location>
</feature>
<reference evidence="5" key="1">
    <citation type="journal article" date="2017" name="Genome Biol.">
        <title>Comparative genomics reveals high biological diversity and specific adaptations in the industrially and medically important fungal genus Aspergillus.</title>
        <authorList>
            <person name="de Vries R.P."/>
            <person name="Riley R."/>
            <person name="Wiebenga A."/>
            <person name="Aguilar-Osorio G."/>
            <person name="Amillis S."/>
            <person name="Uchima C.A."/>
            <person name="Anderluh G."/>
            <person name="Asadollahi M."/>
            <person name="Askin M."/>
            <person name="Barry K."/>
            <person name="Battaglia E."/>
            <person name="Bayram O."/>
            <person name="Benocci T."/>
            <person name="Braus-Stromeyer S.A."/>
            <person name="Caldana C."/>
            <person name="Canovas D."/>
            <person name="Cerqueira G.C."/>
            <person name="Chen F."/>
            <person name="Chen W."/>
            <person name="Choi C."/>
            <person name="Clum A."/>
            <person name="Dos Santos R.A."/>
            <person name="Damasio A.R."/>
            <person name="Diallinas G."/>
            <person name="Emri T."/>
            <person name="Fekete E."/>
            <person name="Flipphi M."/>
            <person name="Freyberg S."/>
            <person name="Gallo A."/>
            <person name="Gournas C."/>
            <person name="Habgood R."/>
            <person name="Hainaut M."/>
            <person name="Harispe M.L."/>
            <person name="Henrissat B."/>
            <person name="Hilden K.S."/>
            <person name="Hope R."/>
            <person name="Hossain A."/>
            <person name="Karabika E."/>
            <person name="Karaffa L."/>
            <person name="Karanyi Z."/>
            <person name="Krasevec N."/>
            <person name="Kuo A."/>
            <person name="Kusch H."/>
            <person name="LaButti K."/>
            <person name="Lagendijk E.L."/>
            <person name="Lapidus A."/>
            <person name="Levasseur A."/>
            <person name="Lindquist E."/>
            <person name="Lipzen A."/>
            <person name="Logrieco A.F."/>
            <person name="MacCabe A."/>
            <person name="Maekelae M.R."/>
            <person name="Malavazi I."/>
            <person name="Melin P."/>
            <person name="Meyer V."/>
            <person name="Mielnichuk N."/>
            <person name="Miskei M."/>
            <person name="Molnar A.P."/>
            <person name="Mule G."/>
            <person name="Ngan C.Y."/>
            <person name="Orejas M."/>
            <person name="Orosz E."/>
            <person name="Ouedraogo J.P."/>
            <person name="Overkamp K.M."/>
            <person name="Park H.-S."/>
            <person name="Perrone G."/>
            <person name="Piumi F."/>
            <person name="Punt P.J."/>
            <person name="Ram A.F."/>
            <person name="Ramon A."/>
            <person name="Rauscher S."/>
            <person name="Record E."/>
            <person name="Riano-Pachon D.M."/>
            <person name="Robert V."/>
            <person name="Roehrig J."/>
            <person name="Ruller R."/>
            <person name="Salamov A."/>
            <person name="Salih N.S."/>
            <person name="Samson R.A."/>
            <person name="Sandor E."/>
            <person name="Sanguinetti M."/>
            <person name="Schuetze T."/>
            <person name="Sepcic K."/>
            <person name="Shelest E."/>
            <person name="Sherlock G."/>
            <person name="Sophianopoulou V."/>
            <person name="Squina F.M."/>
            <person name="Sun H."/>
            <person name="Susca A."/>
            <person name="Todd R.B."/>
            <person name="Tsang A."/>
            <person name="Unkles S.E."/>
            <person name="van de Wiele N."/>
            <person name="van Rossen-Uffink D."/>
            <person name="Oliveira J.V."/>
            <person name="Vesth T.C."/>
            <person name="Visser J."/>
            <person name="Yu J.-H."/>
            <person name="Zhou M."/>
            <person name="Andersen M.R."/>
            <person name="Archer D.B."/>
            <person name="Baker S.E."/>
            <person name="Benoit I."/>
            <person name="Brakhage A.A."/>
            <person name="Braus G.H."/>
            <person name="Fischer R."/>
            <person name="Frisvad J.C."/>
            <person name="Goldman G.H."/>
            <person name="Houbraken J."/>
            <person name="Oakley B."/>
            <person name="Pocsi I."/>
            <person name="Scazzocchio C."/>
            <person name="Seiboth B."/>
            <person name="vanKuyk P.A."/>
            <person name="Wortman J."/>
            <person name="Dyer P.S."/>
            <person name="Grigoriev I.V."/>
        </authorList>
    </citation>
    <scope>NUCLEOTIDE SEQUENCE [LARGE SCALE GENOMIC DNA]</scope>
    <source>
        <strain evidence="5">CBS 593.65</strain>
    </source>
</reference>
<dbReference type="VEuPathDB" id="FungiDB:ASPSYDRAFT_56444"/>
<dbReference type="GO" id="GO:0005737">
    <property type="term" value="C:cytoplasm"/>
    <property type="evidence" value="ECO:0007669"/>
    <property type="project" value="TreeGrafter"/>
</dbReference>
<feature type="compositionally biased region" description="Polar residues" evidence="2">
    <location>
        <begin position="249"/>
        <end position="260"/>
    </location>
</feature>
<dbReference type="SUPFAM" id="SSF81296">
    <property type="entry name" value="E set domains"/>
    <property type="match status" value="1"/>
</dbReference>
<dbReference type="GO" id="GO:0031588">
    <property type="term" value="C:nucleotide-activated protein kinase complex"/>
    <property type="evidence" value="ECO:0007669"/>
    <property type="project" value="TreeGrafter"/>
</dbReference>
<feature type="region of interest" description="Disordered" evidence="2">
    <location>
        <begin position="108"/>
        <end position="141"/>
    </location>
</feature>
<evidence type="ECO:0000313" key="5">
    <source>
        <dbReference type="Proteomes" id="UP000184356"/>
    </source>
</evidence>
<evidence type="ECO:0000259" key="3">
    <source>
        <dbReference type="Pfam" id="PF16561"/>
    </source>
</evidence>
<dbReference type="GeneID" id="63765284"/>
<keyword evidence="5" id="KW-1185">Reference proteome</keyword>
<evidence type="ECO:0000256" key="2">
    <source>
        <dbReference type="SAM" id="MobiDB-lite"/>
    </source>
</evidence>
<name>A0A1L9TP29_9EURO</name>
<feature type="compositionally biased region" description="Low complexity" evidence="2">
    <location>
        <begin position="331"/>
        <end position="350"/>
    </location>
</feature>